<feature type="transmembrane region" description="Helical" evidence="1">
    <location>
        <begin position="240"/>
        <end position="262"/>
    </location>
</feature>
<dbReference type="Proteomes" id="UP000001072">
    <property type="component" value="Unassembled WGS sequence"/>
</dbReference>
<evidence type="ECO:0000313" key="2">
    <source>
        <dbReference type="EMBL" id="EGG10130.1"/>
    </source>
</evidence>
<protein>
    <submittedName>
        <fullName evidence="2">Uncharacterized protein</fullName>
    </submittedName>
</protein>
<dbReference type="InParanoid" id="F4RBN3"/>
<keyword evidence="3" id="KW-1185">Reference proteome</keyword>
<feature type="transmembrane region" description="Helical" evidence="1">
    <location>
        <begin position="148"/>
        <end position="174"/>
    </location>
</feature>
<organism evidence="3">
    <name type="scientific">Melampsora larici-populina (strain 98AG31 / pathotype 3-4-7)</name>
    <name type="common">Poplar leaf rust fungus</name>
    <dbReference type="NCBI Taxonomy" id="747676"/>
    <lineage>
        <taxon>Eukaryota</taxon>
        <taxon>Fungi</taxon>
        <taxon>Dikarya</taxon>
        <taxon>Basidiomycota</taxon>
        <taxon>Pucciniomycotina</taxon>
        <taxon>Pucciniomycetes</taxon>
        <taxon>Pucciniales</taxon>
        <taxon>Melampsoraceae</taxon>
        <taxon>Melampsora</taxon>
    </lineage>
</organism>
<dbReference type="RefSeq" id="XP_007406431.1">
    <property type="nucleotide sequence ID" value="XM_007406369.1"/>
</dbReference>
<feature type="transmembrane region" description="Helical" evidence="1">
    <location>
        <begin position="610"/>
        <end position="634"/>
    </location>
</feature>
<keyword evidence="1" id="KW-0812">Transmembrane</keyword>
<dbReference type="KEGG" id="mlr:MELLADRAFT_60598"/>
<accession>F4RBN3</accession>
<feature type="transmembrane region" description="Helical" evidence="1">
    <location>
        <begin position="84"/>
        <end position="102"/>
    </location>
</feature>
<dbReference type="AlphaFoldDB" id="F4RBN3"/>
<dbReference type="HOGENOM" id="CLU_384981_0_0_1"/>
<gene>
    <name evidence="2" type="ORF">MELLADRAFT_60598</name>
</gene>
<sequence>MNDGDDGNDRKEEHSEIMLPFSTRSSDVMLDQLHYNSPSSSLLKDEITSPPWNFARQTLQSSAQSEGKVKVYTASRESKQPSRIGLILTVVGLSLTAILPGILGLAFYLSLAIAAPHGQFLSNGTYIRPNRESFAFNETWASIHFSPLLVSSVSSTLVGIIAPWVMMLFAYHLANHWLKVSRTPHGFQELPSPFQYFLTMDFINNSTPFSVLRFLIYALKPSPSDRQRLSFINRRPSRASLSPILLLGLVGLLIVLTFTWSIKVIDVILHDQIVTVVQNITELKDNFKANATIEKGCEDPIFNTCGVLNRTLRASQGGANTSSEFQVYQATPSSKGRMSFMGPALPDSTITFNSSHTYAAGTVCEAFHPSCVVHDMTIQMCTPGTPPPHGIGPWNELLYGRGFNTTTWKQRLQSFITVHGNVSGANQFPLSNGANINPFTIATFGCFQNYANIIWDDRNQSFHTPLINWWSYGQGIQNKPYIMCSILICNTTVYDAQYNLTRGKLALIDNSLTLANASATLAISGSVAYLGTDDTDFYQYAPRFLDDQLQVDLTAAGNQYGNDSQLFAYEWAQALSNRMIGWSLGAIELQPIIVNMTRPHLATSIPLSTAYLFLGLHILFSIFILSLGISALFLPGMLRRDPRIPTRHEDLSQEDLQLNGVTLSFAQDRLSNPTSLIHELMNTRRSQELASSSSLLPSISTPTIHRTQTLLKSNNRKQSKRLSEFSEGEQLKVILSSDTENGPGLHFVQ</sequence>
<dbReference type="VEuPathDB" id="FungiDB:MELLADRAFT_60598"/>
<dbReference type="GeneID" id="18929570"/>
<dbReference type="OrthoDB" id="2790529at2759"/>
<evidence type="ECO:0000256" key="1">
    <source>
        <dbReference type="SAM" id="Phobius"/>
    </source>
</evidence>
<dbReference type="EMBL" id="GL883095">
    <property type="protein sequence ID" value="EGG10130.1"/>
    <property type="molecule type" value="Genomic_DNA"/>
</dbReference>
<reference evidence="3" key="1">
    <citation type="journal article" date="2011" name="Proc. Natl. Acad. Sci. U.S.A.">
        <title>Obligate biotrophy features unraveled by the genomic analysis of rust fungi.</title>
        <authorList>
            <person name="Duplessis S."/>
            <person name="Cuomo C.A."/>
            <person name="Lin Y.-C."/>
            <person name="Aerts A."/>
            <person name="Tisserant E."/>
            <person name="Veneault-Fourrey C."/>
            <person name="Joly D.L."/>
            <person name="Hacquard S."/>
            <person name="Amselem J."/>
            <person name="Cantarel B.L."/>
            <person name="Chiu R."/>
            <person name="Coutinho P.M."/>
            <person name="Feau N."/>
            <person name="Field M."/>
            <person name="Frey P."/>
            <person name="Gelhaye E."/>
            <person name="Goldberg J."/>
            <person name="Grabherr M.G."/>
            <person name="Kodira C.D."/>
            <person name="Kohler A."/>
            <person name="Kuees U."/>
            <person name="Lindquist E.A."/>
            <person name="Lucas S.M."/>
            <person name="Mago R."/>
            <person name="Mauceli E."/>
            <person name="Morin E."/>
            <person name="Murat C."/>
            <person name="Pangilinan J.L."/>
            <person name="Park R."/>
            <person name="Pearson M."/>
            <person name="Quesneville H."/>
            <person name="Rouhier N."/>
            <person name="Sakthikumar S."/>
            <person name="Salamov A.A."/>
            <person name="Schmutz J."/>
            <person name="Selles B."/>
            <person name="Shapiro H."/>
            <person name="Tanguay P."/>
            <person name="Tuskan G.A."/>
            <person name="Henrissat B."/>
            <person name="Van de Peer Y."/>
            <person name="Rouze P."/>
            <person name="Ellis J.G."/>
            <person name="Dodds P.N."/>
            <person name="Schein J.E."/>
            <person name="Zhong S."/>
            <person name="Hamelin R.C."/>
            <person name="Grigoriev I.V."/>
            <person name="Szabo L.J."/>
            <person name="Martin F."/>
        </authorList>
    </citation>
    <scope>NUCLEOTIDE SEQUENCE [LARGE SCALE GENOMIC DNA]</scope>
    <source>
        <strain evidence="3">98AG31 / pathotype 3-4-7</strain>
    </source>
</reference>
<dbReference type="eggNOG" id="ENOG502SJDS">
    <property type="taxonomic scope" value="Eukaryota"/>
</dbReference>
<keyword evidence="1" id="KW-1133">Transmembrane helix</keyword>
<evidence type="ECO:0000313" key="3">
    <source>
        <dbReference type="Proteomes" id="UP000001072"/>
    </source>
</evidence>
<name>F4RBN3_MELLP</name>
<keyword evidence="1" id="KW-0472">Membrane</keyword>
<proteinExistence type="predicted"/>